<organism evidence="2 3">
    <name type="scientific">Arsukibacterium indicum</name>
    <dbReference type="NCBI Taxonomy" id="2848612"/>
    <lineage>
        <taxon>Bacteria</taxon>
        <taxon>Pseudomonadati</taxon>
        <taxon>Pseudomonadota</taxon>
        <taxon>Gammaproteobacteria</taxon>
        <taxon>Chromatiales</taxon>
        <taxon>Chromatiaceae</taxon>
        <taxon>Arsukibacterium</taxon>
    </lineage>
</organism>
<dbReference type="EMBL" id="JAHRID010000001">
    <property type="protein sequence ID" value="MBV2127591.1"/>
    <property type="molecule type" value="Genomic_DNA"/>
</dbReference>
<sequence length="128" mass="14517">MEYYVLLKHLHMLCAYLSATLFIGRLLLDMAGKPNWRQSPLRRLPHINDTLLLSLAFTLLAIGPWQPFSHQWLGFKILLLLGYIMFGFAALKQSLAVPTRTICAVLALAQLAGIFYLARFKPVLFVLS</sequence>
<accession>A0ABS6MFK2</accession>
<dbReference type="RefSeq" id="WP_217666453.1">
    <property type="nucleotide sequence ID" value="NZ_JAHRID010000001.1"/>
</dbReference>
<keyword evidence="1" id="KW-1133">Transmembrane helix</keyword>
<evidence type="ECO:0000256" key="1">
    <source>
        <dbReference type="SAM" id="Phobius"/>
    </source>
</evidence>
<dbReference type="InterPro" id="IPR007360">
    <property type="entry name" value="SirB"/>
</dbReference>
<gene>
    <name evidence="2" type="ORF">KQY15_00585</name>
</gene>
<dbReference type="Proteomes" id="UP000704611">
    <property type="component" value="Unassembled WGS sequence"/>
</dbReference>
<dbReference type="Pfam" id="PF04247">
    <property type="entry name" value="SirB"/>
    <property type="match status" value="1"/>
</dbReference>
<feature type="transmembrane region" description="Helical" evidence="1">
    <location>
        <begin position="98"/>
        <end position="118"/>
    </location>
</feature>
<feature type="transmembrane region" description="Helical" evidence="1">
    <location>
        <begin position="72"/>
        <end position="91"/>
    </location>
</feature>
<reference evidence="2 3" key="1">
    <citation type="submission" date="2021-06" db="EMBL/GenBank/DDBJ databases">
        <title>Rheinheimera indica sp. nov., isolated from deep-sea sediment.</title>
        <authorList>
            <person name="Wang Z."/>
            <person name="Zhang X.-Y."/>
        </authorList>
    </citation>
    <scope>NUCLEOTIDE SEQUENCE [LARGE SCALE GENOMIC DNA]</scope>
    <source>
        <strain evidence="2 3">SM2107</strain>
    </source>
</reference>
<dbReference type="PANTHER" id="PTHR39594">
    <property type="entry name" value="PROTEIN YCHQ"/>
    <property type="match status" value="1"/>
</dbReference>
<evidence type="ECO:0000313" key="3">
    <source>
        <dbReference type="Proteomes" id="UP000704611"/>
    </source>
</evidence>
<dbReference type="PIRSF" id="PIRSF005610">
    <property type="entry name" value="SirB"/>
    <property type="match status" value="1"/>
</dbReference>
<feature type="transmembrane region" description="Helical" evidence="1">
    <location>
        <begin position="6"/>
        <end position="28"/>
    </location>
</feature>
<name>A0ABS6MFK2_9GAMM</name>
<keyword evidence="1" id="KW-0812">Transmembrane</keyword>
<comment type="caution">
    <text evidence="2">The sequence shown here is derived from an EMBL/GenBank/DDBJ whole genome shotgun (WGS) entry which is preliminary data.</text>
</comment>
<keyword evidence="1" id="KW-0472">Membrane</keyword>
<feature type="transmembrane region" description="Helical" evidence="1">
    <location>
        <begin position="49"/>
        <end position="66"/>
    </location>
</feature>
<protein>
    <submittedName>
        <fullName evidence="2">SirB2 family protein</fullName>
    </submittedName>
</protein>
<evidence type="ECO:0000313" key="2">
    <source>
        <dbReference type="EMBL" id="MBV2127591.1"/>
    </source>
</evidence>
<keyword evidence="3" id="KW-1185">Reference proteome</keyword>
<dbReference type="PANTHER" id="PTHR39594:SF1">
    <property type="entry name" value="PROTEIN YCHQ"/>
    <property type="match status" value="1"/>
</dbReference>
<proteinExistence type="predicted"/>